<dbReference type="PROSITE" id="PS50995">
    <property type="entry name" value="HTH_MARR_2"/>
    <property type="match status" value="1"/>
</dbReference>
<protein>
    <submittedName>
        <fullName evidence="2">Winged helix-turn-helix transcriptional regulator</fullName>
    </submittedName>
</protein>
<dbReference type="InterPro" id="IPR039422">
    <property type="entry name" value="MarR/SlyA-like"/>
</dbReference>
<name>A0ABS3WLU3_9ACTN</name>
<sequence>MDTPDTDVAALEAAVVALRRSQKRRALARLSERRGERISPYADLPDAVVELLDTIAAEAARGDALTVTRAAAALGVDQPRASRLTAQALDAGLLCRRADQRDGRRSLLALTPEGQAVLDRVRDFRRRVIAEAVGDWPDEERGELARLLARFVRDFCAVTGS</sequence>
<evidence type="ECO:0000259" key="1">
    <source>
        <dbReference type="PROSITE" id="PS50995"/>
    </source>
</evidence>
<dbReference type="InterPro" id="IPR000835">
    <property type="entry name" value="HTH_MarR-typ"/>
</dbReference>
<proteinExistence type="predicted"/>
<dbReference type="InterPro" id="IPR036390">
    <property type="entry name" value="WH_DNA-bd_sf"/>
</dbReference>
<gene>
    <name evidence="2" type="ORF">JW592_01085</name>
</gene>
<reference evidence="2 3" key="1">
    <citation type="submission" date="2021-02" db="EMBL/GenBank/DDBJ databases">
        <title>Streptomyces spirodelae sp. nov., isolated from duckweed.</title>
        <authorList>
            <person name="Saimee Y."/>
            <person name="Duangmal K."/>
        </authorList>
    </citation>
    <scope>NUCLEOTIDE SEQUENCE [LARGE SCALE GENOMIC DNA]</scope>
    <source>
        <strain evidence="2 3">DW4-2</strain>
    </source>
</reference>
<dbReference type="InterPro" id="IPR036388">
    <property type="entry name" value="WH-like_DNA-bd_sf"/>
</dbReference>
<accession>A0ABS3WLU3</accession>
<evidence type="ECO:0000313" key="3">
    <source>
        <dbReference type="Proteomes" id="UP001518976"/>
    </source>
</evidence>
<dbReference type="EMBL" id="JAFFZN010000001">
    <property type="protein sequence ID" value="MBO8184085.1"/>
    <property type="molecule type" value="Genomic_DNA"/>
</dbReference>
<keyword evidence="3" id="KW-1185">Reference proteome</keyword>
<dbReference type="PANTHER" id="PTHR33164">
    <property type="entry name" value="TRANSCRIPTIONAL REGULATOR, MARR FAMILY"/>
    <property type="match status" value="1"/>
</dbReference>
<dbReference type="Gene3D" id="1.10.10.10">
    <property type="entry name" value="Winged helix-like DNA-binding domain superfamily/Winged helix DNA-binding domain"/>
    <property type="match status" value="1"/>
</dbReference>
<organism evidence="2 3">
    <name type="scientific">Streptomyces spirodelae</name>
    <dbReference type="NCBI Taxonomy" id="2812904"/>
    <lineage>
        <taxon>Bacteria</taxon>
        <taxon>Bacillati</taxon>
        <taxon>Actinomycetota</taxon>
        <taxon>Actinomycetes</taxon>
        <taxon>Kitasatosporales</taxon>
        <taxon>Streptomycetaceae</taxon>
        <taxon>Streptomyces</taxon>
    </lineage>
</organism>
<dbReference type="Proteomes" id="UP001518976">
    <property type="component" value="Unassembled WGS sequence"/>
</dbReference>
<dbReference type="SMART" id="SM00347">
    <property type="entry name" value="HTH_MARR"/>
    <property type="match status" value="1"/>
</dbReference>
<dbReference type="Pfam" id="PF12802">
    <property type="entry name" value="MarR_2"/>
    <property type="match status" value="1"/>
</dbReference>
<dbReference type="SUPFAM" id="SSF46785">
    <property type="entry name" value="Winged helix' DNA-binding domain"/>
    <property type="match status" value="1"/>
</dbReference>
<dbReference type="PANTHER" id="PTHR33164:SF57">
    <property type="entry name" value="MARR-FAMILY TRANSCRIPTIONAL REGULATOR"/>
    <property type="match status" value="1"/>
</dbReference>
<dbReference type="RefSeq" id="WP_209262896.1">
    <property type="nucleotide sequence ID" value="NZ_JAFFZN010000001.1"/>
</dbReference>
<comment type="caution">
    <text evidence="2">The sequence shown here is derived from an EMBL/GenBank/DDBJ whole genome shotgun (WGS) entry which is preliminary data.</text>
</comment>
<feature type="domain" description="HTH marR-type" evidence="1">
    <location>
        <begin position="20"/>
        <end position="153"/>
    </location>
</feature>
<evidence type="ECO:0000313" key="2">
    <source>
        <dbReference type="EMBL" id="MBO8184085.1"/>
    </source>
</evidence>